<dbReference type="InterPro" id="IPR001567">
    <property type="entry name" value="Pept_M3A_M3B_dom"/>
</dbReference>
<dbReference type="GO" id="GO:0046872">
    <property type="term" value="F:metal ion binding"/>
    <property type="evidence" value="ECO:0007669"/>
    <property type="project" value="UniProtKB-UniRule"/>
</dbReference>
<keyword evidence="4 7" id="KW-0378">Hydrolase</keyword>
<dbReference type="AlphaFoldDB" id="A0A437RK65"/>
<dbReference type="GO" id="GO:0006518">
    <property type="term" value="P:peptide metabolic process"/>
    <property type="evidence" value="ECO:0007669"/>
    <property type="project" value="TreeGrafter"/>
</dbReference>
<keyword evidence="6 7" id="KW-0482">Metalloprotease</keyword>
<dbReference type="Gene3D" id="1.10.1370.10">
    <property type="entry name" value="Neurolysin, domain 3"/>
    <property type="match status" value="1"/>
</dbReference>
<organism evidence="9 10">
    <name type="scientific">Rubrivivax rivuli</name>
    <dbReference type="NCBI Taxonomy" id="1862385"/>
    <lineage>
        <taxon>Bacteria</taxon>
        <taxon>Pseudomonadati</taxon>
        <taxon>Pseudomonadota</taxon>
        <taxon>Betaproteobacteria</taxon>
        <taxon>Burkholderiales</taxon>
        <taxon>Sphaerotilaceae</taxon>
        <taxon>Rubrivivax</taxon>
    </lineage>
</organism>
<dbReference type="Pfam" id="PF01432">
    <property type="entry name" value="Peptidase_M3"/>
    <property type="match status" value="1"/>
</dbReference>
<dbReference type="CDD" id="cd06455">
    <property type="entry name" value="M3A_TOP"/>
    <property type="match status" value="1"/>
</dbReference>
<evidence type="ECO:0000256" key="3">
    <source>
        <dbReference type="ARBA" id="ARBA00022723"/>
    </source>
</evidence>
<proteinExistence type="inferred from homology"/>
<dbReference type="Proteomes" id="UP000285575">
    <property type="component" value="Unassembled WGS sequence"/>
</dbReference>
<feature type="domain" description="Peptidase M3A/M3B catalytic" evidence="8">
    <location>
        <begin position="258"/>
        <end position="690"/>
    </location>
</feature>
<dbReference type="InterPro" id="IPR045090">
    <property type="entry name" value="Pept_M3A_M3B"/>
</dbReference>
<evidence type="ECO:0000256" key="1">
    <source>
        <dbReference type="ARBA" id="ARBA00006040"/>
    </source>
</evidence>
<evidence type="ECO:0000313" key="9">
    <source>
        <dbReference type="EMBL" id="RVU47173.1"/>
    </source>
</evidence>
<dbReference type="InterPro" id="IPR024077">
    <property type="entry name" value="Neurolysin/TOP_dom2"/>
</dbReference>
<evidence type="ECO:0000256" key="6">
    <source>
        <dbReference type="ARBA" id="ARBA00023049"/>
    </source>
</evidence>
<protein>
    <submittedName>
        <fullName evidence="9">Zn-dependent oligopeptidase</fullName>
    </submittedName>
</protein>
<comment type="cofactor">
    <cofactor evidence="7">
        <name>Zn(2+)</name>
        <dbReference type="ChEBI" id="CHEBI:29105"/>
    </cofactor>
    <text evidence="7">Binds 1 zinc ion.</text>
</comment>
<evidence type="ECO:0000256" key="5">
    <source>
        <dbReference type="ARBA" id="ARBA00022833"/>
    </source>
</evidence>
<evidence type="ECO:0000256" key="4">
    <source>
        <dbReference type="ARBA" id="ARBA00022801"/>
    </source>
</evidence>
<reference evidence="9 10" key="1">
    <citation type="submission" date="2019-01" db="EMBL/GenBank/DDBJ databases">
        <authorList>
            <person name="Chen W.-M."/>
        </authorList>
    </citation>
    <scope>NUCLEOTIDE SEQUENCE [LARGE SCALE GENOMIC DNA]</scope>
    <source>
        <strain evidence="9 10">KYPY4</strain>
    </source>
</reference>
<evidence type="ECO:0000256" key="2">
    <source>
        <dbReference type="ARBA" id="ARBA00022670"/>
    </source>
</evidence>
<sequence>MPRSPLAPILQLGLITPARPARPTMNTSPRLRSLWPLLCSAPALLLPTLAQAQSPAPAPAGRSLVALYDAPTITRRCTAELKATRTAIAAMEKGRDPARLLADFNRLQLRSASFGNPVYLLANVSPSKTVRDAAQACVEKLSPLSTELYQSVPLYRRVQALQPADAVDARYREELLENFEDSGASLPADKRARAKAISDELEVLGLAFQKAVNEDPSTVTITVAEAAGLPEAWLKERKRDAEGRLVLGMDYPTVVPFLTNASNEEARRKLWTMFQNQGGEANLQRLDRALKLRHELAQLHGQPDYATMVLKRRMAQTPQAVEDFLQGVRKALDAGELRELAELRAEKAAQLGLPLEQVQVQRWDTSFLQERLKRSRYAVDQEKLRAYFPTDASVAFAIRLAERLYGVRFVAAKVPVWHPEVRYYDVFEADGKTFVGSVYLDLFPREGKYNHAAAFGVVPGSSLAKLRPASVLVTNFNRQGLDHNELETLLHEFGHVLHGVFSQTRYADQAGTSVKRDFVEAPSQMFEEWARRPETLAVLAEVCKDCPRLSAEQLQQLDRARTFGRAMRYSRQWQYASYDMALHTGTPKPALATWVALEKSLPLGYVEGTRFPAGFGHLMGGYGAGYYGYLWSEVMALDMLSAFQGRLMDPAVGRRYRELILSRGGEVPPQAMVEAFLGRKPGTEAFFREIAGQR</sequence>
<dbReference type="PANTHER" id="PTHR11804:SF84">
    <property type="entry name" value="SACCHAROLYSIN"/>
    <property type="match status" value="1"/>
</dbReference>
<dbReference type="SUPFAM" id="SSF55486">
    <property type="entry name" value="Metalloproteases ('zincins'), catalytic domain"/>
    <property type="match status" value="1"/>
</dbReference>
<keyword evidence="5 7" id="KW-0862">Zinc</keyword>
<name>A0A437RK65_9BURK</name>
<comment type="caution">
    <text evidence="9">The sequence shown here is derived from an EMBL/GenBank/DDBJ whole genome shotgun (WGS) entry which is preliminary data.</text>
</comment>
<dbReference type="InterPro" id="IPR024079">
    <property type="entry name" value="MetalloPept_cat_dom_sf"/>
</dbReference>
<evidence type="ECO:0000259" key="8">
    <source>
        <dbReference type="Pfam" id="PF01432"/>
    </source>
</evidence>
<evidence type="ECO:0000256" key="7">
    <source>
        <dbReference type="RuleBase" id="RU003435"/>
    </source>
</evidence>
<evidence type="ECO:0000313" key="10">
    <source>
        <dbReference type="Proteomes" id="UP000285575"/>
    </source>
</evidence>
<gene>
    <name evidence="9" type="ORF">EOE66_05270</name>
</gene>
<dbReference type="Gene3D" id="3.40.390.10">
    <property type="entry name" value="Collagenase (Catalytic Domain)"/>
    <property type="match status" value="1"/>
</dbReference>
<comment type="similarity">
    <text evidence="1 7">Belongs to the peptidase M3 family.</text>
</comment>
<dbReference type="PANTHER" id="PTHR11804">
    <property type="entry name" value="PROTEASE M3 THIMET OLIGOPEPTIDASE-RELATED"/>
    <property type="match status" value="1"/>
</dbReference>
<dbReference type="GO" id="GO:0004222">
    <property type="term" value="F:metalloendopeptidase activity"/>
    <property type="evidence" value="ECO:0007669"/>
    <property type="project" value="InterPro"/>
</dbReference>
<dbReference type="Gene3D" id="1.10.1370.40">
    <property type="match status" value="1"/>
</dbReference>
<keyword evidence="2 7" id="KW-0645">Protease</keyword>
<keyword evidence="3 7" id="KW-0479">Metal-binding</keyword>
<dbReference type="OrthoDB" id="9773538at2"/>
<dbReference type="GO" id="GO:0006508">
    <property type="term" value="P:proteolysis"/>
    <property type="evidence" value="ECO:0007669"/>
    <property type="project" value="UniProtKB-KW"/>
</dbReference>
<dbReference type="EMBL" id="SACR01000002">
    <property type="protein sequence ID" value="RVU47173.1"/>
    <property type="molecule type" value="Genomic_DNA"/>
</dbReference>
<keyword evidence="10" id="KW-1185">Reference proteome</keyword>
<accession>A0A437RK65</accession>